<evidence type="ECO:0000313" key="1">
    <source>
        <dbReference type="EMBL" id="CAD7232541.1"/>
    </source>
</evidence>
<organism evidence="1">
    <name type="scientific">Cyprideis torosa</name>
    <dbReference type="NCBI Taxonomy" id="163714"/>
    <lineage>
        <taxon>Eukaryota</taxon>
        <taxon>Metazoa</taxon>
        <taxon>Ecdysozoa</taxon>
        <taxon>Arthropoda</taxon>
        <taxon>Crustacea</taxon>
        <taxon>Oligostraca</taxon>
        <taxon>Ostracoda</taxon>
        <taxon>Podocopa</taxon>
        <taxon>Podocopida</taxon>
        <taxon>Cytherocopina</taxon>
        <taxon>Cytheroidea</taxon>
        <taxon>Cytherideidae</taxon>
        <taxon>Cyprideis</taxon>
    </lineage>
</organism>
<reference evidence="1" key="1">
    <citation type="submission" date="2020-11" db="EMBL/GenBank/DDBJ databases">
        <authorList>
            <person name="Tran Van P."/>
        </authorList>
    </citation>
    <scope>NUCLEOTIDE SEQUENCE</scope>
</reference>
<dbReference type="AlphaFoldDB" id="A0A7R8WPU6"/>
<dbReference type="EMBL" id="OB664772">
    <property type="protein sequence ID" value="CAD7232541.1"/>
    <property type="molecule type" value="Genomic_DNA"/>
</dbReference>
<gene>
    <name evidence="1" type="ORF">CTOB1V02_LOCUS10376</name>
</gene>
<name>A0A7R8WPU6_9CRUS</name>
<proteinExistence type="predicted"/>
<sequence>MPCCDCVDKRCWKIGNIICGIVGIVFGYLSAILILLYIVGLYDYACHQKCREHAAILIILLIPMIAHGIASVIFLMGIAYNDRSMMVPFLVTGILCSLIPMSVGILLCTLWVIFAWCNGGVPESRSGGGGRGLTDEGNV</sequence>
<accession>A0A7R8WPU6</accession>
<protein>
    <submittedName>
        <fullName evidence="1">Uncharacterized protein</fullName>
    </submittedName>
</protein>